<dbReference type="InterPro" id="IPR012332">
    <property type="entry name" value="Autotransporter_pectin_lyase_C"/>
</dbReference>
<dbReference type="RefSeq" id="WP_066339076.1">
    <property type="nucleotide sequence ID" value="NZ_CP016503.1"/>
</dbReference>
<evidence type="ECO:0000313" key="2">
    <source>
        <dbReference type="EMBL" id="ANV97683.1"/>
    </source>
</evidence>
<dbReference type="Gene3D" id="2.40.128.130">
    <property type="entry name" value="Autotransporter beta-domain"/>
    <property type="match status" value="1"/>
</dbReference>
<evidence type="ECO:0000259" key="1">
    <source>
        <dbReference type="PROSITE" id="PS51208"/>
    </source>
</evidence>
<dbReference type="InterPro" id="IPR005546">
    <property type="entry name" value="Autotransporte_beta"/>
</dbReference>
<dbReference type="EMBL" id="CP016503">
    <property type="protein sequence ID" value="ANV97683.1"/>
    <property type="molecule type" value="Genomic_DNA"/>
</dbReference>
<dbReference type="STRING" id="222136.BBW65_02170"/>
<feature type="domain" description="Autotransporter" evidence="1">
    <location>
        <begin position="1519"/>
        <end position="1796"/>
    </location>
</feature>
<dbReference type="InterPro" id="IPR006315">
    <property type="entry name" value="OM_autotransptr_brl_dom"/>
</dbReference>
<dbReference type="PROSITE" id="PS51208">
    <property type="entry name" value="AUTOTRANSPORTER"/>
    <property type="match status" value="1"/>
</dbReference>
<organism evidence="2 3">
    <name type="scientific">Helicobacter enhydrae</name>
    <dbReference type="NCBI Taxonomy" id="222136"/>
    <lineage>
        <taxon>Bacteria</taxon>
        <taxon>Pseudomonadati</taxon>
        <taxon>Campylobacterota</taxon>
        <taxon>Epsilonproteobacteria</taxon>
        <taxon>Campylobacterales</taxon>
        <taxon>Helicobacteraceae</taxon>
        <taxon>Helicobacter</taxon>
    </lineage>
</organism>
<sequence length="1874" mass="200264">MKPTHIALGLSVLLVSVGMGKPIDTAQTETLTGNQTADYILKGGGFLTLDSTGTNQVKTTMFGFNPNAGAIFNVNNGTLDLDLSIANAQNIANKIDFHLKGGSTLKLTAGQNGRPLGVFAGSNTTLATTIEGNSTLKGSISNDGTSTITIGKGSKMQGDITQTAGALEATIDGNLEGSITSRQGVTETKLWSNKTQTTNTRSAIIKGGIITEGGNLIGILKGMELQGSFIRTGGTADIAFWYSDLQKTTTLSGGKTTIHFYNSTLQTLSTTGGNNTINLKVGSKMQDYIGSNSTTTLELIEGSTMKSASQSNGALTIKSNDSKIQGSITATNATLHTTLSSSKLAGSLSNSNGTTKLATSANSTITGNITQTNGSLEATLQDTTIEGGVSQIQGTLTKLHATNTKIKQGIAFTNIRTGNIQHQVELKHVELDQGYRIDHLAQTLNTLFQNSTITGGINQLGIERAYIAIDNTTIEGGIAVRDGNKHIPDESVAGSYATDIYGMSKAIIKGGITSDNHAFWMDLRNASSLEGGIIINGGTGSFKIKENSQIVGDLISQNTKGTHLFAQDRSTFTGSVTQTNGKQEVLLDGNSTITGSITNYDAQSVTTLDTNSKLEGTLTQNRGTLMLGLGGGSTIEGSVLLNKTLTKLNNGKTKDPRATIKGDLTQNEGDLSGWIKGLTLHGTFSQNGGTSNVKFDTKSNFAKDTSINNATASKVTFDHESKLKNYTINNSGKDNSLKLDHLTILDGNFTLNHSSSKLSVLNQSKITGNVTSTDPGNELELDIGQGGTIGGDVHIENGKVEGKFNQATIGGNLILVKADSHFHFFDSTIKGNIDILKGTTLMTLDGTKVGGYFKMKGNGPKDPTLKLKISNASSIGGNLTFDDTQAFIGGEGLGSQIKGSLISTNSTLTNGGALYPGGTGAPFPLSGLTILKDFTQTGGTLDLTFANQSHIKGKTTFSGNTAKSHLTIDKFSTLGTFEITGGTDNLLTLKNNSTQTGNIALNGTKITISALNKSTINGDITATAHQGANSDTTIILDGSKLTGAIKQENPSSLTLNFSNHSAMTSDLTTKNLTLKATLESSSIIGDWVSTNDQSTISLSNGSLFKGKIQTTNTKQTKITANASIIEGEINHNNQPKQDFEFLLTLTNASTLNNTKTSVNGNLKLNAENSTINSEEMTLTQGKLDITLNHSFGTIKSLNVIGQNNLTITTLNASDSEITKLTAKDTSTLKLIANTRAIIKGELELKNTAQAIVGALGDAQIHFDITPDPTSTLQIGINGGMLVGKITQANAAAGEISLASAGNGGRWLMTDDSKIRSLSISNPSSNVANAKLMLADSTNTKISMVDMTKNKNLAIPRIGMILTNTAPILPNQTQTRTLTLDSLKGSNGVFRVYTDVVHQLSDKLVSAKAEGRHIVQVYYDPKNFSEDVSGKRIVVASISDPTSTALFEGGTTNVGTQAYKTDLIKVPSANGQGFDWIIGKSQNTGPNFGTKVISSILQSQYRAIFAQFDTLNQRLGELRDIGRVSGLWARYSLGKLSSEENQARIATDDNYYSVWAGYDQNSLSLKGQNFIGFAFNYTELTPENDSYRGSLKNIGFNFYDTFLARNDFYFDIVAKYVATISAYSVDYFALSGNEGDYTNHKFLVSAEIGQKFKLGDSKRNYFFLQPEAQILSGYVHYNDLTFYDLSGTKIDAHLNYYTPVILRAGLNFGRSLDYAIKGDVHLGSSLIYEVNTGGNVLLDDGDNPITYQHKGDIKAVIEFGTNLILNDSARLHFEATTSFFGKTNITYGINAGVRFTFGYKNTRQLRIPEFSNQGPIPNPDYDPRNMPIINQNTQIDIRNNLNERNSIYNGDYFLNTRKAYRDDSALRSPQNDDLR</sequence>
<accession>A0A1B1U4J2</accession>
<dbReference type="OrthoDB" id="5316376at2"/>
<dbReference type="InterPro" id="IPR036709">
    <property type="entry name" value="Autotransporte_beta_dom_sf"/>
</dbReference>
<name>A0A1B1U4J2_9HELI</name>
<dbReference type="SMART" id="SM00869">
    <property type="entry name" value="Autotransporter"/>
    <property type="match status" value="1"/>
</dbReference>
<evidence type="ECO:0000313" key="3">
    <source>
        <dbReference type="Proteomes" id="UP000092884"/>
    </source>
</evidence>
<keyword evidence="3" id="KW-1185">Reference proteome</keyword>
<dbReference type="SUPFAM" id="SSF103515">
    <property type="entry name" value="Autotransporter"/>
    <property type="match status" value="1"/>
</dbReference>
<dbReference type="KEGG" id="het:BBW65_02170"/>
<dbReference type="GO" id="GO:0019867">
    <property type="term" value="C:outer membrane"/>
    <property type="evidence" value="ECO:0007669"/>
    <property type="project" value="InterPro"/>
</dbReference>
<reference evidence="3" key="1">
    <citation type="submission" date="2016-07" db="EMBL/GenBank/DDBJ databases">
        <authorList>
            <person name="Florea S."/>
            <person name="Webb J.S."/>
            <person name="Jaromczyk J."/>
            <person name="Schardl C.L."/>
        </authorList>
    </citation>
    <scope>NUCLEOTIDE SEQUENCE [LARGE SCALE GENOMIC DNA]</scope>
    <source>
        <strain evidence="3">MIT 01-6242</strain>
    </source>
</reference>
<dbReference type="Gene3D" id="2.160.20.20">
    <property type="match status" value="1"/>
</dbReference>
<dbReference type="NCBIfam" id="TIGR01414">
    <property type="entry name" value="autotrans_barl"/>
    <property type="match status" value="1"/>
</dbReference>
<gene>
    <name evidence="2" type="ORF">BBW65_02170</name>
</gene>
<proteinExistence type="predicted"/>
<dbReference type="Proteomes" id="UP000092884">
    <property type="component" value="Chromosome"/>
</dbReference>
<protein>
    <recommendedName>
        <fullName evidence="1">Autotransporter domain-containing protein</fullName>
    </recommendedName>
</protein>